<dbReference type="OrthoDB" id="329559at2"/>
<organism evidence="1 2">
    <name type="scientific">Parafrankia soli</name>
    <dbReference type="NCBI Taxonomy" id="2599596"/>
    <lineage>
        <taxon>Bacteria</taxon>
        <taxon>Bacillati</taxon>
        <taxon>Actinomycetota</taxon>
        <taxon>Actinomycetes</taxon>
        <taxon>Frankiales</taxon>
        <taxon>Frankiaceae</taxon>
        <taxon>Parafrankia</taxon>
    </lineage>
</organism>
<evidence type="ECO:0000313" key="1">
    <source>
        <dbReference type="EMBL" id="OHV42158.1"/>
    </source>
</evidence>
<proteinExistence type="predicted"/>
<gene>
    <name evidence="1" type="ORF">BBK14_11085</name>
</gene>
<dbReference type="AlphaFoldDB" id="A0A1S1R5C7"/>
<evidence type="ECO:0000313" key="2">
    <source>
        <dbReference type="Proteomes" id="UP000179769"/>
    </source>
</evidence>
<dbReference type="RefSeq" id="WP_071060179.1">
    <property type="nucleotide sequence ID" value="NZ_MAXA01000047.1"/>
</dbReference>
<reference evidence="2" key="1">
    <citation type="submission" date="2016-07" db="EMBL/GenBank/DDBJ databases">
        <title>Frankia sp. NRRL B-16219 Genome sequencing.</title>
        <authorList>
            <person name="Ghodhbane-Gtari F."/>
            <person name="Swanson E."/>
            <person name="Gueddou A."/>
            <person name="Louati M."/>
            <person name="Nouioui I."/>
            <person name="Hezbri K."/>
            <person name="Abebe-Akele F."/>
            <person name="Simpson S."/>
            <person name="Morris K."/>
            <person name="Thomas K."/>
            <person name="Gtari M."/>
            <person name="Tisa L.S."/>
        </authorList>
    </citation>
    <scope>NUCLEOTIDE SEQUENCE [LARGE SCALE GENOMIC DNA]</scope>
    <source>
        <strain evidence="2">NRRL B-16219</strain>
    </source>
</reference>
<comment type="caution">
    <text evidence="1">The sequence shown here is derived from an EMBL/GenBank/DDBJ whole genome shotgun (WGS) entry which is preliminary data.</text>
</comment>
<protein>
    <submittedName>
        <fullName evidence="1">Uncharacterized protein</fullName>
    </submittedName>
</protein>
<sequence>MTAPTAVERVAAVADTMQVTVRDRAAEAPWGSGLTTPITRKITISALCPVCGGRRGEPFGINSCDDGAYYWVQGWNNPCGHRDMYVAVLAEARELERRTGGAA</sequence>
<name>A0A1S1R5C7_9ACTN</name>
<accession>A0A1S1R5C7</accession>
<dbReference type="Proteomes" id="UP000179769">
    <property type="component" value="Unassembled WGS sequence"/>
</dbReference>
<keyword evidence="2" id="KW-1185">Reference proteome</keyword>
<dbReference type="EMBL" id="MAXA01000047">
    <property type="protein sequence ID" value="OHV42158.1"/>
    <property type="molecule type" value="Genomic_DNA"/>
</dbReference>